<evidence type="ECO:0000256" key="11">
    <source>
        <dbReference type="ARBA" id="ARBA00023136"/>
    </source>
</evidence>
<keyword evidence="10" id="KW-0333">Golgi apparatus</keyword>
<reference evidence="13" key="1">
    <citation type="submission" date="2007-04" db="EMBL/GenBank/DDBJ databases">
        <title>Annotation of Pediculus humanus corporis strain USDA.</title>
        <authorList>
            <person name="Kirkness E."/>
            <person name="Hannick L."/>
            <person name="Hass B."/>
            <person name="Bruggner R."/>
            <person name="Lawson D."/>
            <person name="Bidwell S."/>
            <person name="Joardar V."/>
            <person name="Caler E."/>
            <person name="Walenz B."/>
            <person name="Inman J."/>
            <person name="Schobel S."/>
            <person name="Galinsky K."/>
            <person name="Amedeo P."/>
            <person name="Strausberg R."/>
        </authorList>
    </citation>
    <scope>NUCLEOTIDE SEQUENCE</scope>
    <source>
        <strain evidence="13">USDA</strain>
    </source>
</reference>
<name>E0VT83_PEDHC</name>
<keyword evidence="15" id="KW-1185">Reference proteome</keyword>
<dbReference type="GeneID" id="8230127"/>
<dbReference type="GO" id="GO:0051119">
    <property type="term" value="F:sugar transmembrane transporter activity"/>
    <property type="evidence" value="ECO:0007669"/>
    <property type="project" value="InterPro"/>
</dbReference>
<dbReference type="FunCoup" id="E0VT83">
    <property type="interactions" value="265"/>
</dbReference>
<feature type="transmembrane region" description="Helical" evidence="12">
    <location>
        <begin position="103"/>
        <end position="119"/>
    </location>
</feature>
<dbReference type="Proteomes" id="UP000009046">
    <property type="component" value="Unassembled WGS sequence"/>
</dbReference>
<dbReference type="EMBL" id="AAZO01005229">
    <property type="status" value="NOT_ANNOTATED_CDS"/>
    <property type="molecule type" value="Genomic_DNA"/>
</dbReference>
<feature type="transmembrane region" description="Helical" evidence="12">
    <location>
        <begin position="48"/>
        <end position="65"/>
    </location>
</feature>
<reference evidence="14" key="3">
    <citation type="submission" date="2021-02" db="UniProtKB">
        <authorList>
            <consortium name="EnsemblMetazoa"/>
        </authorList>
    </citation>
    <scope>IDENTIFICATION</scope>
    <source>
        <strain evidence="14">USDA</strain>
    </source>
</reference>
<evidence type="ECO:0000256" key="1">
    <source>
        <dbReference type="ARBA" id="ARBA00004651"/>
    </source>
</evidence>
<dbReference type="Gene3D" id="1.20.1280.290">
    <property type="match status" value="2"/>
</dbReference>
<keyword evidence="7 12" id="KW-0812">Transmembrane</keyword>
<accession>E0VT83</accession>
<feature type="transmembrane region" description="Helical" evidence="12">
    <location>
        <begin position="188"/>
        <end position="209"/>
    </location>
</feature>
<comment type="function">
    <text evidence="12">Mediates sugar transport across membranes.</text>
</comment>
<feature type="transmembrane region" description="Helical" evidence="12">
    <location>
        <begin position="12"/>
        <end position="36"/>
    </location>
</feature>
<feature type="transmembrane region" description="Helical" evidence="12">
    <location>
        <begin position="125"/>
        <end position="143"/>
    </location>
</feature>
<dbReference type="VEuPathDB" id="VectorBase:PHUM428040"/>
<dbReference type="HOGENOM" id="CLU_048643_3_3_1"/>
<dbReference type="GO" id="GO:0000139">
    <property type="term" value="C:Golgi membrane"/>
    <property type="evidence" value="ECO:0007669"/>
    <property type="project" value="UniProtKB-SubCell"/>
</dbReference>
<evidence type="ECO:0000256" key="10">
    <source>
        <dbReference type="ARBA" id="ARBA00023034"/>
    </source>
</evidence>
<dbReference type="OMA" id="CSLWLRY"/>
<protein>
    <recommendedName>
        <fullName evidence="12">Sugar transporter SWEET</fullName>
    </recommendedName>
</protein>
<dbReference type="GO" id="GO:0005886">
    <property type="term" value="C:plasma membrane"/>
    <property type="evidence" value="ECO:0007669"/>
    <property type="project" value="UniProtKB-SubCell"/>
</dbReference>
<evidence type="ECO:0000256" key="7">
    <source>
        <dbReference type="ARBA" id="ARBA00022692"/>
    </source>
</evidence>
<comment type="subcellular location">
    <subcellularLocation>
        <location evidence="1">Cell membrane</location>
        <topology evidence="1">Multi-pass membrane protein</topology>
    </subcellularLocation>
    <subcellularLocation>
        <location evidence="2">Golgi apparatus membrane</location>
        <topology evidence="2">Multi-pass membrane protein</topology>
    </subcellularLocation>
</comment>
<keyword evidence="6 12" id="KW-0762">Sugar transport</keyword>
<dbReference type="Pfam" id="PF03083">
    <property type="entry name" value="MtN3_slv"/>
    <property type="match status" value="2"/>
</dbReference>
<gene>
    <name evidence="14" type="primary">8230127</name>
    <name evidence="13" type="ORF">Phum_PHUM428040</name>
</gene>
<evidence type="ECO:0000313" key="13">
    <source>
        <dbReference type="EMBL" id="EEB16589.1"/>
    </source>
</evidence>
<dbReference type="EMBL" id="DS235760">
    <property type="protein sequence ID" value="EEB16589.1"/>
    <property type="molecule type" value="Genomic_DNA"/>
</dbReference>
<dbReference type="CTD" id="8230127"/>
<reference evidence="13" key="2">
    <citation type="submission" date="2007-04" db="EMBL/GenBank/DDBJ databases">
        <title>The genome of the human body louse.</title>
        <authorList>
            <consortium name="The Human Body Louse Genome Consortium"/>
            <person name="Kirkness E."/>
            <person name="Walenz B."/>
            <person name="Hass B."/>
            <person name="Bruggner R."/>
            <person name="Strausberg R."/>
        </authorList>
    </citation>
    <scope>NUCLEOTIDE SEQUENCE</scope>
    <source>
        <strain evidence="13">USDA</strain>
    </source>
</reference>
<evidence type="ECO:0000256" key="2">
    <source>
        <dbReference type="ARBA" id="ARBA00004653"/>
    </source>
</evidence>
<organism>
    <name type="scientific">Pediculus humanus subsp. corporis</name>
    <name type="common">Body louse</name>
    <dbReference type="NCBI Taxonomy" id="121224"/>
    <lineage>
        <taxon>Eukaryota</taxon>
        <taxon>Metazoa</taxon>
        <taxon>Ecdysozoa</taxon>
        <taxon>Arthropoda</taxon>
        <taxon>Hexapoda</taxon>
        <taxon>Insecta</taxon>
        <taxon>Pterygota</taxon>
        <taxon>Neoptera</taxon>
        <taxon>Paraneoptera</taxon>
        <taxon>Psocodea</taxon>
        <taxon>Troctomorpha</taxon>
        <taxon>Phthiraptera</taxon>
        <taxon>Anoplura</taxon>
        <taxon>Pediculidae</taxon>
        <taxon>Pediculus</taxon>
    </lineage>
</organism>
<proteinExistence type="inferred from homology"/>
<evidence type="ECO:0000256" key="6">
    <source>
        <dbReference type="ARBA" id="ARBA00022597"/>
    </source>
</evidence>
<keyword evidence="9 12" id="KW-1133">Transmembrane helix</keyword>
<evidence type="ECO:0000313" key="15">
    <source>
        <dbReference type="Proteomes" id="UP000009046"/>
    </source>
</evidence>
<sequence length="221" mass="25334">MKNTDVLYWRDILGTSASIWTILQMLSPVPTCYYFIRKKTVGDMIVTPYAVALTSCTLWLIYGIIINDYTIVKVNTIGATLQFSYTFCYYIHCTKKNDVRKQLGIGFLTIVTAFFYSMNEKNMSRLVTVFGLLCSIVTVLFFVSPLANMRYVIRVWNSESLPRLLIATTFIVSLQWFLYGYITNDGYIMITNFLGTLLSSLQLAMMFIIPRDSSVKYVSTV</sequence>
<dbReference type="PANTHER" id="PTHR10791:SF112">
    <property type="entry name" value="SUGAR TRANSPORTER SWEET1"/>
    <property type="match status" value="1"/>
</dbReference>
<evidence type="ECO:0000256" key="3">
    <source>
        <dbReference type="ARBA" id="ARBA00007809"/>
    </source>
</evidence>
<evidence type="ECO:0000256" key="8">
    <source>
        <dbReference type="ARBA" id="ARBA00022737"/>
    </source>
</evidence>
<evidence type="ECO:0000256" key="12">
    <source>
        <dbReference type="RuleBase" id="RU910715"/>
    </source>
</evidence>
<keyword evidence="4 12" id="KW-0813">Transport</keyword>
<dbReference type="RefSeq" id="XP_002429327.1">
    <property type="nucleotide sequence ID" value="XM_002429282.1"/>
</dbReference>
<dbReference type="eggNOG" id="KOG1623">
    <property type="taxonomic scope" value="Eukaryota"/>
</dbReference>
<evidence type="ECO:0000256" key="5">
    <source>
        <dbReference type="ARBA" id="ARBA00022475"/>
    </source>
</evidence>
<evidence type="ECO:0000313" key="14">
    <source>
        <dbReference type="EnsemblMetazoa" id="PHUM428040-PA"/>
    </source>
</evidence>
<keyword evidence="8" id="KW-0677">Repeat</keyword>
<dbReference type="AlphaFoldDB" id="E0VT83"/>
<dbReference type="EnsemblMetazoa" id="PHUM428040-RA">
    <property type="protein sequence ID" value="PHUM428040-PA"/>
    <property type="gene ID" value="PHUM428040"/>
</dbReference>
<dbReference type="PANTHER" id="PTHR10791">
    <property type="entry name" value="RAG1-ACTIVATING PROTEIN 1"/>
    <property type="match status" value="1"/>
</dbReference>
<comment type="similarity">
    <text evidence="3 12">Belongs to the SWEET sugar transporter family.</text>
</comment>
<feature type="transmembrane region" description="Helical" evidence="12">
    <location>
        <begin position="164"/>
        <end position="182"/>
    </location>
</feature>
<dbReference type="OrthoDB" id="409725at2759"/>
<dbReference type="FunFam" id="1.20.1280.290:FF:000004">
    <property type="entry name" value="Sugar transporter SWEET"/>
    <property type="match status" value="1"/>
</dbReference>
<comment type="caution">
    <text evidence="12">Lacks conserved residue(s) required for the propagation of feature annotation.</text>
</comment>
<keyword evidence="11 12" id="KW-0472">Membrane</keyword>
<dbReference type="STRING" id="121224.E0VT83"/>
<dbReference type="FunFam" id="1.20.1280.290:FF:000007">
    <property type="entry name" value="Bidirectional sugar transporter SWEET7"/>
    <property type="match status" value="1"/>
</dbReference>
<evidence type="ECO:0000256" key="9">
    <source>
        <dbReference type="ARBA" id="ARBA00022989"/>
    </source>
</evidence>
<dbReference type="KEGG" id="phu:Phum_PHUM428040"/>
<dbReference type="InterPro" id="IPR004316">
    <property type="entry name" value="SWEET_rpt"/>
</dbReference>
<dbReference type="InParanoid" id="E0VT83"/>
<evidence type="ECO:0000256" key="4">
    <source>
        <dbReference type="ARBA" id="ARBA00022448"/>
    </source>
</evidence>
<keyword evidence="5" id="KW-1003">Cell membrane</keyword>
<dbReference type="InterPro" id="IPR047664">
    <property type="entry name" value="SWEET"/>
</dbReference>